<comment type="caution">
    <text evidence="6">The sequence shown here is derived from an EMBL/GenBank/DDBJ whole genome shotgun (WGS) entry which is preliminary data.</text>
</comment>
<evidence type="ECO:0000259" key="5">
    <source>
        <dbReference type="PROSITE" id="PS50011"/>
    </source>
</evidence>
<dbReference type="PROSITE" id="PS50011">
    <property type="entry name" value="PROTEIN_KINASE_DOM"/>
    <property type="match status" value="1"/>
</dbReference>
<evidence type="ECO:0000256" key="4">
    <source>
        <dbReference type="RuleBase" id="RU000304"/>
    </source>
</evidence>
<evidence type="ECO:0000313" key="6">
    <source>
        <dbReference type="EMBL" id="CAK0812538.1"/>
    </source>
</evidence>
<feature type="domain" description="Protein kinase" evidence="5">
    <location>
        <begin position="64"/>
        <end position="362"/>
    </location>
</feature>
<keyword evidence="7" id="KW-1185">Reference proteome</keyword>
<dbReference type="SMART" id="SM00220">
    <property type="entry name" value="S_TKc"/>
    <property type="match status" value="1"/>
</dbReference>
<dbReference type="PROSITE" id="PS00107">
    <property type="entry name" value="PROTEIN_KINASE_ATP"/>
    <property type="match status" value="1"/>
</dbReference>
<accession>A0ABN9R1D9</accession>
<evidence type="ECO:0000256" key="1">
    <source>
        <dbReference type="ARBA" id="ARBA00022741"/>
    </source>
</evidence>
<reference evidence="6" key="1">
    <citation type="submission" date="2023-10" db="EMBL/GenBank/DDBJ databases">
        <authorList>
            <person name="Chen Y."/>
            <person name="Shah S."/>
            <person name="Dougan E. K."/>
            <person name="Thang M."/>
            <person name="Chan C."/>
        </authorList>
    </citation>
    <scope>NUCLEOTIDE SEQUENCE [LARGE SCALE GENOMIC DNA]</scope>
</reference>
<dbReference type="InterPro" id="IPR017441">
    <property type="entry name" value="Protein_kinase_ATP_BS"/>
</dbReference>
<dbReference type="Gene3D" id="1.10.510.10">
    <property type="entry name" value="Transferase(Phosphotransferase) domain 1"/>
    <property type="match status" value="1"/>
</dbReference>
<name>A0ABN9R1D9_9DINO</name>
<comment type="similarity">
    <text evidence="4">Belongs to the protein kinase superfamily.</text>
</comment>
<keyword evidence="1 3" id="KW-0547">Nucleotide-binding</keyword>
<evidence type="ECO:0000256" key="3">
    <source>
        <dbReference type="PROSITE-ProRule" id="PRU10141"/>
    </source>
</evidence>
<protein>
    <recommendedName>
        <fullName evidence="5">Protein kinase domain-containing protein</fullName>
    </recommendedName>
</protein>
<dbReference type="Proteomes" id="UP001189429">
    <property type="component" value="Unassembled WGS sequence"/>
</dbReference>
<dbReference type="PANTHER" id="PTHR44167:SF24">
    <property type="entry name" value="SERINE_THREONINE-PROTEIN KINASE CHK2"/>
    <property type="match status" value="1"/>
</dbReference>
<dbReference type="EMBL" id="CAUYUJ010005170">
    <property type="protein sequence ID" value="CAK0812538.1"/>
    <property type="molecule type" value="Genomic_DNA"/>
</dbReference>
<dbReference type="InterPro" id="IPR011009">
    <property type="entry name" value="Kinase-like_dom_sf"/>
</dbReference>
<dbReference type="PROSITE" id="PS00108">
    <property type="entry name" value="PROTEIN_KINASE_ST"/>
    <property type="match status" value="1"/>
</dbReference>
<dbReference type="SUPFAM" id="SSF56112">
    <property type="entry name" value="Protein kinase-like (PK-like)"/>
    <property type="match status" value="1"/>
</dbReference>
<evidence type="ECO:0000313" key="7">
    <source>
        <dbReference type="Proteomes" id="UP001189429"/>
    </source>
</evidence>
<dbReference type="Pfam" id="PF00069">
    <property type="entry name" value="Pkinase"/>
    <property type="match status" value="1"/>
</dbReference>
<keyword evidence="2 3" id="KW-0067">ATP-binding</keyword>
<dbReference type="InterPro" id="IPR000719">
    <property type="entry name" value="Prot_kinase_dom"/>
</dbReference>
<dbReference type="PANTHER" id="PTHR44167">
    <property type="entry name" value="OVARIAN-SPECIFIC SERINE/THREONINE-PROTEIN KINASE LOK-RELATED"/>
    <property type="match status" value="1"/>
</dbReference>
<gene>
    <name evidence="6" type="ORF">PCOR1329_LOCUS16806</name>
</gene>
<dbReference type="InterPro" id="IPR008271">
    <property type="entry name" value="Ser/Thr_kinase_AS"/>
</dbReference>
<sequence length="482" mass="53491">MEDAAGESRAEAFAPRPGLSLGRYELVGHLRGARAWGSAAVAPNASALLEGWPDDVRSMSIRYGTDVTKLGQGGFGEVWKAKDKLSGRPVAIKFFLAPYHDPYPYLYWSRCSEYEQKKLAEASTECRLTQSILAHAADDPAGASHIAACLEDHIQPTDNEGGSQVAYLVLQVGGQELVDWYSERVAKPPEDPATARKVIAQLLQGLRFLQKQDPPIVHHDLKLENIVYQQRGDDLFIKIIDWGGALTGTVEDQQGGYAYTASYKPPEVQYGLAIAEPWWSYDIYSSGIVYLLMLCPGITPTQIHRFLRYDSNPDSPQRLIPLVTGRCPAGTMDDFILIQQMVQAAPRLRPSPRELLESAPLRGAVREEVRDEDRPPQLEVGVNSTKFLVHELKDMTGDGRIRDAESTKKCCCNTREGECRLVDVTVPHPTCSRSWFQWKRESCSCLIGPGWKSFRRVGAGICIATHEEALPDDDDSSDKSSD</sequence>
<keyword evidence="4" id="KW-0723">Serine/threonine-protein kinase</keyword>
<keyword evidence="4" id="KW-0418">Kinase</keyword>
<feature type="binding site" evidence="3">
    <location>
        <position position="93"/>
    </location>
    <ligand>
        <name>ATP</name>
        <dbReference type="ChEBI" id="CHEBI:30616"/>
    </ligand>
</feature>
<keyword evidence="4" id="KW-0808">Transferase</keyword>
<organism evidence="6 7">
    <name type="scientific">Prorocentrum cordatum</name>
    <dbReference type="NCBI Taxonomy" id="2364126"/>
    <lineage>
        <taxon>Eukaryota</taxon>
        <taxon>Sar</taxon>
        <taxon>Alveolata</taxon>
        <taxon>Dinophyceae</taxon>
        <taxon>Prorocentrales</taxon>
        <taxon>Prorocentraceae</taxon>
        <taxon>Prorocentrum</taxon>
    </lineage>
</organism>
<evidence type="ECO:0000256" key="2">
    <source>
        <dbReference type="ARBA" id="ARBA00022840"/>
    </source>
</evidence>
<proteinExistence type="inferred from homology"/>